<dbReference type="Proteomes" id="UP000181981">
    <property type="component" value="Unassembled WGS sequence"/>
</dbReference>
<dbReference type="EMBL" id="CP007451">
    <property type="protein sequence ID" value="AHW59265.1"/>
    <property type="molecule type" value="Genomic_DNA"/>
</dbReference>
<dbReference type="InterPro" id="IPR005135">
    <property type="entry name" value="Endo/exonuclease/phosphatase"/>
</dbReference>
<keyword evidence="4" id="KW-0269">Exonuclease</keyword>
<evidence type="ECO:0000313" key="5">
    <source>
        <dbReference type="Proteomes" id="UP000023772"/>
    </source>
</evidence>
<evidence type="ECO:0000313" key="3">
    <source>
        <dbReference type="EMBL" id="AHW59265.1"/>
    </source>
</evidence>
<dbReference type="eggNOG" id="COG2374">
    <property type="taxonomic scope" value="Bacteria"/>
</dbReference>
<reference evidence="4 6" key="2">
    <citation type="submission" date="2016-10" db="EMBL/GenBank/DDBJ databases">
        <authorList>
            <person name="de Groot N.N."/>
        </authorList>
    </citation>
    <scope>NUCLEOTIDE SEQUENCE [LARGE SCALE GENOMIC DNA]</scope>
    <source>
        <strain evidence="4 6">DSM 25947</strain>
    </source>
</reference>
<feature type="domain" description="Endonuclease/exonuclease/phosphatase" evidence="2">
    <location>
        <begin position="27"/>
        <end position="337"/>
    </location>
</feature>
<dbReference type="RefSeq" id="WP_038556558.1">
    <property type="nucleotide sequence ID" value="NZ_FOHT01000008.1"/>
</dbReference>
<dbReference type="Pfam" id="PF19580">
    <property type="entry name" value="Exo_endo_phos_3"/>
    <property type="match status" value="1"/>
</dbReference>
<evidence type="ECO:0000256" key="1">
    <source>
        <dbReference type="SAM" id="SignalP"/>
    </source>
</evidence>
<dbReference type="PANTHER" id="PTHR42834:SF1">
    <property type="entry name" value="ENDONUCLEASE_EXONUCLEASE_PHOSPHATASE FAMILY PROTEIN (AFU_ORTHOLOGUE AFUA_3G09210)"/>
    <property type="match status" value="1"/>
</dbReference>
<accession>X5DVN4</accession>
<keyword evidence="4" id="KW-0378">Hydrolase</keyword>
<feature type="signal peptide" evidence="1">
    <location>
        <begin position="1"/>
        <end position="19"/>
    </location>
</feature>
<dbReference type="GO" id="GO:0004519">
    <property type="term" value="F:endonuclease activity"/>
    <property type="evidence" value="ECO:0007669"/>
    <property type="project" value="UniProtKB-KW"/>
</dbReference>
<dbReference type="AlphaFoldDB" id="X5DVN4"/>
<keyword evidence="4" id="KW-0255">Endonuclease</keyword>
<dbReference type="SUPFAM" id="SSF56219">
    <property type="entry name" value="DNase I-like"/>
    <property type="match status" value="1"/>
</dbReference>
<feature type="chain" id="PRO_5010515186" evidence="1">
    <location>
        <begin position="20"/>
        <end position="340"/>
    </location>
</feature>
<reference evidence="3 5" key="1">
    <citation type="submission" date="2014-03" db="EMBL/GenBank/DDBJ databases">
        <title>Complete genome sequence of a deeply braunched marine Bacteroidia bacterium Draconibacterium orientale type strain FH5T.</title>
        <authorList>
            <person name="Li X."/>
            <person name="Wang X."/>
            <person name="Xie Z."/>
            <person name="Du Z."/>
            <person name="Chen G."/>
        </authorList>
    </citation>
    <scope>NUCLEOTIDE SEQUENCE [LARGE SCALE GENOMIC DNA]</scope>
    <source>
        <strain evidence="3 5">FH5</strain>
    </source>
</reference>
<evidence type="ECO:0000313" key="4">
    <source>
        <dbReference type="EMBL" id="SET21623.1"/>
    </source>
</evidence>
<dbReference type="GO" id="GO:0004527">
    <property type="term" value="F:exonuclease activity"/>
    <property type="evidence" value="ECO:0007669"/>
    <property type="project" value="UniProtKB-KW"/>
</dbReference>
<gene>
    <name evidence="3" type="ORF">FH5T_05715</name>
    <name evidence="4" type="ORF">SAMN05444285_10825</name>
</gene>
<dbReference type="KEGG" id="dori:FH5T_05715"/>
<sequence>MKYFLFCLSLILLIAKSNAQNNGAEYSILFYNVENLFDVRNDSLTADDEFTPAGERHWTRKRFEKKINNISKVILNAGGWQMPDLIALAEIENRYVLEKLTKDTPLKTTPYKIIHKESPDPRGIDVALVYNSETFYPLDYTYYPLEDKNAGIRRSREILYVLGTVSGGDSIHVFVNHWPSRYSGLLKTRPARQQAARLLLSKYEKIVQKNEKAKVVIVGDFNDQPNDESISQGLGAEDPIKHESAGLFNLSLPWTKQEEGTLKYQGQWFVFDQIIVSPGLLFATNGLRTYPENATICKLPFLFELDETRGGRKLHRTYTGYRYNGGFSDHLPVLLNLQVD</sequence>
<protein>
    <submittedName>
        <fullName evidence="3 4">Endonuclease</fullName>
    </submittedName>
</protein>
<dbReference type="EMBL" id="FOHT01000008">
    <property type="protein sequence ID" value="SET21623.1"/>
    <property type="molecule type" value="Genomic_DNA"/>
</dbReference>
<dbReference type="HOGENOM" id="CLU_058239_1_0_10"/>
<dbReference type="Proteomes" id="UP000023772">
    <property type="component" value="Chromosome"/>
</dbReference>
<proteinExistence type="predicted"/>
<dbReference type="InterPro" id="IPR036691">
    <property type="entry name" value="Endo/exonu/phosph_ase_sf"/>
</dbReference>
<organism evidence="4 6">
    <name type="scientific">Draconibacterium orientale</name>
    <dbReference type="NCBI Taxonomy" id="1168034"/>
    <lineage>
        <taxon>Bacteria</taxon>
        <taxon>Pseudomonadati</taxon>
        <taxon>Bacteroidota</taxon>
        <taxon>Bacteroidia</taxon>
        <taxon>Marinilabiliales</taxon>
        <taxon>Prolixibacteraceae</taxon>
        <taxon>Draconibacterium</taxon>
    </lineage>
</organism>
<dbReference type="STRING" id="1168034.FH5T_05715"/>
<keyword evidence="1" id="KW-0732">Signal</keyword>
<keyword evidence="4" id="KW-0540">Nuclease</keyword>
<dbReference type="Gene3D" id="3.60.10.10">
    <property type="entry name" value="Endonuclease/exonuclease/phosphatase"/>
    <property type="match status" value="1"/>
</dbReference>
<dbReference type="PANTHER" id="PTHR42834">
    <property type="entry name" value="ENDONUCLEASE/EXONUCLEASE/PHOSPHATASE FAMILY PROTEIN (AFU_ORTHOLOGUE AFUA_3G09210)"/>
    <property type="match status" value="1"/>
</dbReference>
<keyword evidence="5" id="KW-1185">Reference proteome</keyword>
<dbReference type="OrthoDB" id="9802724at2"/>
<evidence type="ECO:0000259" key="2">
    <source>
        <dbReference type="Pfam" id="PF19580"/>
    </source>
</evidence>
<name>X5DVN4_9BACT</name>
<evidence type="ECO:0000313" key="6">
    <source>
        <dbReference type="Proteomes" id="UP000181981"/>
    </source>
</evidence>